<dbReference type="PANTHER" id="PTHR22893">
    <property type="entry name" value="NADH OXIDOREDUCTASE-RELATED"/>
    <property type="match status" value="1"/>
</dbReference>
<keyword evidence="3" id="KW-0560">Oxidoreductase</keyword>
<dbReference type="InterPro" id="IPR045247">
    <property type="entry name" value="Oye-like"/>
</dbReference>
<name>A0A7S1T9Q6_9RHOD</name>
<dbReference type="SUPFAM" id="SSF51395">
    <property type="entry name" value="FMN-linked oxidoreductases"/>
    <property type="match status" value="1"/>
</dbReference>
<comment type="cofactor">
    <cofactor evidence="1">
        <name>FMN</name>
        <dbReference type="ChEBI" id="CHEBI:58210"/>
    </cofactor>
</comment>
<evidence type="ECO:0000256" key="1">
    <source>
        <dbReference type="ARBA" id="ARBA00001917"/>
    </source>
</evidence>
<proteinExistence type="inferred from homology"/>
<feature type="domain" description="NADH:flavin oxidoreductase/NADH oxidase N-terminal" evidence="4">
    <location>
        <begin position="3"/>
        <end position="334"/>
    </location>
</feature>
<dbReference type="GO" id="GO:0005829">
    <property type="term" value="C:cytosol"/>
    <property type="evidence" value="ECO:0007669"/>
    <property type="project" value="UniProtKB-ARBA"/>
</dbReference>
<gene>
    <name evidence="5" type="ORF">CCAE0312_LOCUS2127</name>
</gene>
<dbReference type="InterPro" id="IPR013785">
    <property type="entry name" value="Aldolase_TIM"/>
</dbReference>
<dbReference type="CDD" id="cd02933">
    <property type="entry name" value="OYE_like_FMN"/>
    <property type="match status" value="1"/>
</dbReference>
<evidence type="ECO:0000256" key="2">
    <source>
        <dbReference type="ARBA" id="ARBA00005979"/>
    </source>
</evidence>
<protein>
    <recommendedName>
        <fullName evidence="4">NADH:flavin oxidoreductase/NADH oxidase N-terminal domain-containing protein</fullName>
    </recommendedName>
</protein>
<accession>A0A7S1T9Q6</accession>
<evidence type="ECO:0000259" key="4">
    <source>
        <dbReference type="Pfam" id="PF00724"/>
    </source>
</evidence>
<dbReference type="Pfam" id="PF00724">
    <property type="entry name" value="Oxidored_FMN"/>
    <property type="match status" value="1"/>
</dbReference>
<organism evidence="5">
    <name type="scientific">Compsopogon caeruleus</name>
    <dbReference type="NCBI Taxonomy" id="31354"/>
    <lineage>
        <taxon>Eukaryota</taxon>
        <taxon>Rhodophyta</taxon>
        <taxon>Compsopogonophyceae</taxon>
        <taxon>Compsopogonales</taxon>
        <taxon>Compsopogonaceae</taxon>
        <taxon>Compsopogon</taxon>
    </lineage>
</organism>
<dbReference type="InterPro" id="IPR001155">
    <property type="entry name" value="OxRdtase_FMN_N"/>
</dbReference>
<dbReference type="GO" id="GO:0016628">
    <property type="term" value="F:oxidoreductase activity, acting on the CH-CH group of donors, NAD or NADP as acceptor"/>
    <property type="evidence" value="ECO:0007669"/>
    <property type="project" value="UniProtKB-ARBA"/>
</dbReference>
<dbReference type="EMBL" id="HBGH01003865">
    <property type="protein sequence ID" value="CAD9229620.1"/>
    <property type="molecule type" value="Transcribed_RNA"/>
</dbReference>
<dbReference type="FunFam" id="3.20.20.70:FF:000059">
    <property type="entry name" value="N-ethylmaleimide reductase, FMN-linked"/>
    <property type="match status" value="1"/>
</dbReference>
<dbReference type="GO" id="GO:0010181">
    <property type="term" value="F:FMN binding"/>
    <property type="evidence" value="ECO:0007669"/>
    <property type="project" value="InterPro"/>
</dbReference>
<evidence type="ECO:0000313" key="5">
    <source>
        <dbReference type="EMBL" id="CAD9229620.1"/>
    </source>
</evidence>
<reference evidence="5" key="1">
    <citation type="submission" date="2021-01" db="EMBL/GenBank/DDBJ databases">
        <authorList>
            <person name="Corre E."/>
            <person name="Pelletier E."/>
            <person name="Niang G."/>
            <person name="Scheremetjew M."/>
            <person name="Finn R."/>
            <person name="Kale V."/>
            <person name="Holt S."/>
            <person name="Cochrane G."/>
            <person name="Meng A."/>
            <person name="Brown T."/>
            <person name="Cohen L."/>
        </authorList>
    </citation>
    <scope>NUCLEOTIDE SEQUENCE</scope>
    <source>
        <strain evidence="5">SAG 36.94</strain>
    </source>
</reference>
<dbReference type="PANTHER" id="PTHR22893:SF91">
    <property type="entry name" value="NADPH DEHYDROGENASE 2-RELATED"/>
    <property type="match status" value="1"/>
</dbReference>
<sequence>MALFNPCRVGDVEVKTRVAMAPMTRGRADLDGNVPNAIMKEYYESRAAGGASLIITEGSFIMPECVGWYGAPGIWSDAQVEAWKPVVDAVHNKGSVIVLQLWHMGRQGHSDLSGGIPVVSSSPVPIKGEIHTTPGIKKPGEVPHELTVDEIATIVKAYGAAAQNAMRAGFDLVEIHAANGYLVDQFLQSCCNQRNDEYGGSVANRSRFLVEVVDEVLCHLPREKVGIRFSPNGVFGEMGSDDGEEQFTEAIKIVGQKNLAYVHIMDGLGFGFHDKYPQFTLEKTRAILKSNGADNTRIIGNIGYDKIEAEKQISEGHADLIAFGRPFLNTPNFGEILLNGGTENPPLPMSLWYQGGTHGYVDCPVTE</sequence>
<dbReference type="AlphaFoldDB" id="A0A7S1T9Q6"/>
<comment type="similarity">
    <text evidence="2">Belongs to the NADH:flavin oxidoreductase/NADH oxidase family.</text>
</comment>
<evidence type="ECO:0000256" key="3">
    <source>
        <dbReference type="ARBA" id="ARBA00023002"/>
    </source>
</evidence>
<dbReference type="Gene3D" id="3.20.20.70">
    <property type="entry name" value="Aldolase class I"/>
    <property type="match status" value="1"/>
</dbReference>